<protein>
    <submittedName>
        <fullName evidence="4">Glycosyl hydrolase family 8</fullName>
    </submittedName>
</protein>
<dbReference type="Proteomes" id="UP001330016">
    <property type="component" value="Unassembled WGS sequence"/>
</dbReference>
<keyword evidence="2 4" id="KW-0378">Hydrolase</keyword>
<dbReference type="InterPro" id="IPR002037">
    <property type="entry name" value="Glyco_hydro_8"/>
</dbReference>
<evidence type="ECO:0000256" key="1">
    <source>
        <dbReference type="ARBA" id="ARBA00009209"/>
    </source>
</evidence>
<keyword evidence="3" id="KW-0326">Glycosidase</keyword>
<dbReference type="InterPro" id="IPR008928">
    <property type="entry name" value="6-hairpin_glycosidase_sf"/>
</dbReference>
<comment type="similarity">
    <text evidence="1">Belongs to the glycosyl hydrolase 8 (cellulase D) family.</text>
</comment>
<keyword evidence="5" id="KW-1185">Reference proteome</keyword>
<dbReference type="InterPro" id="IPR012341">
    <property type="entry name" value="6hp_glycosidase-like_sf"/>
</dbReference>
<dbReference type="GO" id="GO:0016787">
    <property type="term" value="F:hydrolase activity"/>
    <property type="evidence" value="ECO:0007669"/>
    <property type="project" value="UniProtKB-KW"/>
</dbReference>
<dbReference type="PRINTS" id="PR00735">
    <property type="entry name" value="GLHYDRLASE8"/>
</dbReference>
<organism evidence="4 5">
    <name type="scientific">Schleiferilactobacillus harbinensis</name>
    <dbReference type="NCBI Taxonomy" id="304207"/>
    <lineage>
        <taxon>Bacteria</taxon>
        <taxon>Bacillati</taxon>
        <taxon>Bacillota</taxon>
        <taxon>Bacilli</taxon>
        <taxon>Lactobacillales</taxon>
        <taxon>Lactobacillaceae</taxon>
        <taxon>Schleiferilactobacillus</taxon>
    </lineage>
</organism>
<dbReference type="EMBL" id="JAQSGK010000078">
    <property type="protein sequence ID" value="MEE6717166.1"/>
    <property type="molecule type" value="Genomic_DNA"/>
</dbReference>
<evidence type="ECO:0000256" key="2">
    <source>
        <dbReference type="ARBA" id="ARBA00022801"/>
    </source>
</evidence>
<name>A0ABU7T3J6_9LACO</name>
<dbReference type="RefSeq" id="WP_331244598.1">
    <property type="nucleotide sequence ID" value="NZ_JAQSGJ010000078.1"/>
</dbReference>
<dbReference type="Pfam" id="PF01270">
    <property type="entry name" value="Glyco_hydro_8"/>
    <property type="match status" value="1"/>
</dbReference>
<gene>
    <name evidence="4" type="ORF">PS435_15100</name>
</gene>
<dbReference type="SUPFAM" id="SSF48208">
    <property type="entry name" value="Six-hairpin glycosidases"/>
    <property type="match status" value="1"/>
</dbReference>
<sequence length="284" mass="32277">MRYMYMSEGQHAGYFAWSVSPKGVKNSTGPAPDGEEYFAMALFFASQRWGDGSGIYSYAARARDILRHCLHNGKEQPGSPMWNLKNHLIKFVPEADFTDPSYHLPHFYMLFAEYGDLRDHDFWLNAASASRTFLAQAMNPETGLNPEYSTYDGAPYRSSEHRFFFSDAYRTALNVALDTEWWGKRVKLQQRLEKLQGFFSPDGPGMLGTVYSVDGVPQDQKVRHPAGVLATVAAASLAIPESTNSRHFVDLFWHRTLETGEGRYYSNLLYAFSFLALSGNYKMY</sequence>
<reference evidence="4 5" key="1">
    <citation type="submission" date="2023-02" db="EMBL/GenBank/DDBJ databases">
        <title>The predominant lactic acid bacteria and yeasts involved in the spontaneous fermentation of millet during the production of the traditional porridge Hausa koko in Ghana.</title>
        <authorList>
            <person name="Atter A."/>
            <person name="Diaz M."/>
        </authorList>
    </citation>
    <scope>NUCLEOTIDE SEQUENCE [LARGE SCALE GENOMIC DNA]</scope>
    <source>
        <strain evidence="4 5">FI11640</strain>
    </source>
</reference>
<evidence type="ECO:0000313" key="4">
    <source>
        <dbReference type="EMBL" id="MEE6717166.1"/>
    </source>
</evidence>
<accession>A0ABU7T3J6</accession>
<proteinExistence type="inferred from homology"/>
<evidence type="ECO:0000256" key="3">
    <source>
        <dbReference type="ARBA" id="ARBA00023295"/>
    </source>
</evidence>
<evidence type="ECO:0000313" key="5">
    <source>
        <dbReference type="Proteomes" id="UP001330016"/>
    </source>
</evidence>
<dbReference type="Gene3D" id="1.50.10.10">
    <property type="match status" value="1"/>
</dbReference>
<comment type="caution">
    <text evidence="4">The sequence shown here is derived from an EMBL/GenBank/DDBJ whole genome shotgun (WGS) entry which is preliminary data.</text>
</comment>